<sequence length="111" mass="11750">MRTRLPAVLLLLAWLLPVTAHASGVTGITATPSVVAWQADQQHPVGRAVPLSQVRTALHEVPGTAWHAVLASGAPRWRVAWHACALPGDDRVLPALRRCAPPARAPPSTAL</sequence>
<dbReference type="EMBL" id="BLAE01000004">
    <property type="protein sequence ID" value="GES06755.1"/>
    <property type="molecule type" value="Genomic_DNA"/>
</dbReference>
<feature type="chain" id="PRO_5024395920" evidence="1">
    <location>
        <begin position="23"/>
        <end position="111"/>
    </location>
</feature>
<dbReference type="Proteomes" id="UP000331127">
    <property type="component" value="Unassembled WGS sequence"/>
</dbReference>
<feature type="signal peptide" evidence="1">
    <location>
        <begin position="1"/>
        <end position="22"/>
    </location>
</feature>
<reference evidence="2 3" key="1">
    <citation type="submission" date="2019-10" db="EMBL/GenBank/DDBJ databases">
        <title>Whole genome shotgun sequence of Acrocarpospora macrocephala NBRC 16266.</title>
        <authorList>
            <person name="Ichikawa N."/>
            <person name="Kimura A."/>
            <person name="Kitahashi Y."/>
            <person name="Komaki H."/>
            <person name="Oguchi A."/>
        </authorList>
    </citation>
    <scope>NUCLEOTIDE SEQUENCE [LARGE SCALE GENOMIC DNA]</scope>
    <source>
        <strain evidence="2 3">NBRC 16266</strain>
    </source>
</reference>
<gene>
    <name evidence="2" type="ORF">Amac_003500</name>
</gene>
<accession>A0A5M3WCG8</accession>
<dbReference type="AlphaFoldDB" id="A0A5M3WCG8"/>
<name>A0A5M3WCG8_9ACTN</name>
<evidence type="ECO:0000313" key="2">
    <source>
        <dbReference type="EMBL" id="GES06755.1"/>
    </source>
</evidence>
<proteinExistence type="predicted"/>
<dbReference type="RefSeq" id="WP_155352495.1">
    <property type="nucleotide sequence ID" value="NZ_BAAAHL010000029.1"/>
</dbReference>
<keyword evidence="3" id="KW-1185">Reference proteome</keyword>
<comment type="caution">
    <text evidence="2">The sequence shown here is derived from an EMBL/GenBank/DDBJ whole genome shotgun (WGS) entry which is preliminary data.</text>
</comment>
<organism evidence="2 3">
    <name type="scientific">Acrocarpospora macrocephala</name>
    <dbReference type="NCBI Taxonomy" id="150177"/>
    <lineage>
        <taxon>Bacteria</taxon>
        <taxon>Bacillati</taxon>
        <taxon>Actinomycetota</taxon>
        <taxon>Actinomycetes</taxon>
        <taxon>Streptosporangiales</taxon>
        <taxon>Streptosporangiaceae</taxon>
        <taxon>Acrocarpospora</taxon>
    </lineage>
</organism>
<dbReference type="OrthoDB" id="9871427at2"/>
<protein>
    <submittedName>
        <fullName evidence="2">Uncharacterized protein</fullName>
    </submittedName>
</protein>
<evidence type="ECO:0000313" key="3">
    <source>
        <dbReference type="Proteomes" id="UP000331127"/>
    </source>
</evidence>
<keyword evidence="1" id="KW-0732">Signal</keyword>
<evidence type="ECO:0000256" key="1">
    <source>
        <dbReference type="SAM" id="SignalP"/>
    </source>
</evidence>